<comment type="caution">
    <text evidence="7">The sequence shown here is derived from an EMBL/GenBank/DDBJ whole genome shotgun (WGS) entry which is preliminary data.</text>
</comment>
<dbReference type="Gene3D" id="3.40.640.10">
    <property type="entry name" value="Type I PLP-dependent aspartate aminotransferase-like (Major domain)"/>
    <property type="match status" value="1"/>
</dbReference>
<evidence type="ECO:0000313" key="7">
    <source>
        <dbReference type="EMBL" id="KAK7248516.1"/>
    </source>
</evidence>
<keyword evidence="8" id="KW-1185">Reference proteome</keyword>
<keyword evidence="3 7" id="KW-0032">Aminotransferase</keyword>
<dbReference type="PANTHER" id="PTHR46383:SF2">
    <property type="entry name" value="AMINOTRANSFERASE"/>
    <property type="match status" value="1"/>
</dbReference>
<feature type="domain" description="Aminotransferase class I/classII large" evidence="6">
    <location>
        <begin position="56"/>
        <end position="416"/>
    </location>
</feature>
<evidence type="ECO:0000256" key="5">
    <source>
        <dbReference type="ARBA" id="ARBA00022898"/>
    </source>
</evidence>
<dbReference type="Proteomes" id="UP001363151">
    <property type="component" value="Unassembled WGS sequence"/>
</dbReference>
<protein>
    <submittedName>
        <fullName evidence="7">Aminotransferase</fullName>
    </submittedName>
</protein>
<comment type="similarity">
    <text evidence="2">Belongs to the class-I pyridoxal-phosphate-dependent aminotransferase family.</text>
</comment>
<gene>
    <name evidence="7" type="primary">ASP3</name>
    <name evidence="7" type="ORF">SO694_00162030</name>
</gene>
<evidence type="ECO:0000256" key="3">
    <source>
        <dbReference type="ARBA" id="ARBA00022576"/>
    </source>
</evidence>
<proteinExistence type="inferred from homology"/>
<dbReference type="InterPro" id="IPR015424">
    <property type="entry name" value="PyrdxlP-dep_Trfase"/>
</dbReference>
<keyword evidence="4" id="KW-0808">Transferase</keyword>
<dbReference type="Pfam" id="PF00155">
    <property type="entry name" value="Aminotran_1_2"/>
    <property type="match status" value="1"/>
</dbReference>
<reference evidence="7 8" key="1">
    <citation type="submission" date="2024-03" db="EMBL/GenBank/DDBJ databases">
        <title>Aureococcus anophagefferens CCMP1851 and Kratosvirus quantuckense: Draft genome of a second virus-susceptible host strain in the model system.</title>
        <authorList>
            <person name="Chase E."/>
            <person name="Truchon A.R."/>
            <person name="Schepens W."/>
            <person name="Wilhelm S.W."/>
        </authorList>
    </citation>
    <scope>NUCLEOTIDE SEQUENCE [LARGE SCALE GENOMIC DNA]</scope>
    <source>
        <strain evidence="7 8">CCMP1851</strain>
    </source>
</reference>
<dbReference type="CDD" id="cd00609">
    <property type="entry name" value="AAT_like"/>
    <property type="match status" value="1"/>
</dbReference>
<keyword evidence="5" id="KW-0663">Pyridoxal phosphate</keyword>
<dbReference type="EMBL" id="JBBJCI010000094">
    <property type="protein sequence ID" value="KAK7248516.1"/>
    <property type="molecule type" value="Genomic_DNA"/>
</dbReference>
<dbReference type="InterPro" id="IPR015421">
    <property type="entry name" value="PyrdxlP-dep_Trfase_major"/>
</dbReference>
<name>A0ABR1G5C6_AURAN</name>
<dbReference type="SUPFAM" id="SSF53383">
    <property type="entry name" value="PLP-dependent transferases"/>
    <property type="match status" value="1"/>
</dbReference>
<evidence type="ECO:0000256" key="1">
    <source>
        <dbReference type="ARBA" id="ARBA00001933"/>
    </source>
</evidence>
<comment type="cofactor">
    <cofactor evidence="1">
        <name>pyridoxal 5'-phosphate</name>
        <dbReference type="ChEBI" id="CHEBI:597326"/>
    </cofactor>
</comment>
<evidence type="ECO:0000313" key="8">
    <source>
        <dbReference type="Proteomes" id="UP001363151"/>
    </source>
</evidence>
<sequence>MRFLSHRIAFAARRRAAAARSQRTLASSRRAAAMASFKVMEVLNKANLLEASGASIMHMEVGQPSSPAPPSARRAAEAELAVDAAMGYTSANGLPELKNRIARWYADRHGSAVDPERVVVTTGSSAGFVLSFMALWDAGDKVGVPSTAYPCYRNVLRSLGCEAVPLAGDAGDPRSGFEFPTPAQVEAAAAGDGIAGLILSSPSNPTGAALSAAELSALAATCDGAGVRFISDEIYHHIAYGAEPSPSAVDLPGAVVVNSFSKFFSMTGWRVGWLVLPAGDAELAGAVARLQQNLFINAPTVSQIAATAAFDDVDDALDGHVRRYAANRNVVLGALERMGVDAAHVAPAAGAFYVYADLGAYGVADSVDLCNRLLDDEGVAITPGVDFEFEEAIGKRRVRISYCGATPDVEEAMARLARWWAAGKYKQ</sequence>
<dbReference type="InterPro" id="IPR050596">
    <property type="entry name" value="AspAT/PAT-like"/>
</dbReference>
<dbReference type="InterPro" id="IPR004838">
    <property type="entry name" value="NHTrfase_class1_PyrdxlP-BS"/>
</dbReference>
<dbReference type="PROSITE" id="PS00105">
    <property type="entry name" value="AA_TRANSFER_CLASS_1"/>
    <property type="match status" value="1"/>
</dbReference>
<evidence type="ECO:0000256" key="4">
    <source>
        <dbReference type="ARBA" id="ARBA00022679"/>
    </source>
</evidence>
<dbReference type="PANTHER" id="PTHR46383">
    <property type="entry name" value="ASPARTATE AMINOTRANSFERASE"/>
    <property type="match status" value="1"/>
</dbReference>
<evidence type="ECO:0000259" key="6">
    <source>
        <dbReference type="Pfam" id="PF00155"/>
    </source>
</evidence>
<dbReference type="InterPro" id="IPR004839">
    <property type="entry name" value="Aminotransferase_I/II_large"/>
</dbReference>
<organism evidence="7 8">
    <name type="scientific">Aureococcus anophagefferens</name>
    <name type="common">Harmful bloom alga</name>
    <dbReference type="NCBI Taxonomy" id="44056"/>
    <lineage>
        <taxon>Eukaryota</taxon>
        <taxon>Sar</taxon>
        <taxon>Stramenopiles</taxon>
        <taxon>Ochrophyta</taxon>
        <taxon>Pelagophyceae</taxon>
        <taxon>Pelagomonadales</taxon>
        <taxon>Pelagomonadaceae</taxon>
        <taxon>Aureococcus</taxon>
    </lineage>
</organism>
<evidence type="ECO:0000256" key="2">
    <source>
        <dbReference type="ARBA" id="ARBA00007441"/>
    </source>
</evidence>
<dbReference type="GO" id="GO:0008483">
    <property type="term" value="F:transaminase activity"/>
    <property type="evidence" value="ECO:0007669"/>
    <property type="project" value="UniProtKB-KW"/>
</dbReference>
<accession>A0ABR1G5C6</accession>